<dbReference type="Gene3D" id="3.40.50.150">
    <property type="entry name" value="Vaccinia Virus protein VP39"/>
    <property type="match status" value="1"/>
</dbReference>
<comment type="subcellular location">
    <subcellularLocation>
        <location evidence="6">Cytoplasm</location>
    </subcellularLocation>
</comment>
<keyword evidence="5 6" id="KW-0819">tRNA processing</keyword>
<dbReference type="CDD" id="cd02440">
    <property type="entry name" value="AdoMet_MTases"/>
    <property type="match status" value="1"/>
</dbReference>
<keyword evidence="1 6" id="KW-0963">Cytoplasm</keyword>
<accession>A0A7X8TPG6</accession>
<proteinExistence type="inferred from homology"/>
<dbReference type="InterPro" id="IPR007848">
    <property type="entry name" value="Small_mtfrase_dom"/>
</dbReference>
<sequence length="240" mass="26881">MTRKTITKDFKFKQFAIHGGQSGMPVSTDGVLLGAWFQPKHHLRLLDIGCGTGLLSLMAAQRFPNASITAIDIDAHAIAAAQRNFAASPWHQRFSLIHQDFLEYDAATPFDAVICNPPYFNHGEQAQLSQRAIARHTSALKHADLLDRCRSMITSTGCANFILPITEGEAFLRYACESGWYLERRCNVRATKSKPVSRVLLSLTLTECASNTDELIIHRDGQYSQDFINLTADFYLKMTR</sequence>
<evidence type="ECO:0000256" key="2">
    <source>
        <dbReference type="ARBA" id="ARBA00022603"/>
    </source>
</evidence>
<evidence type="ECO:0000256" key="1">
    <source>
        <dbReference type="ARBA" id="ARBA00022490"/>
    </source>
</evidence>
<dbReference type="InterPro" id="IPR002052">
    <property type="entry name" value="DNA_methylase_N6_adenine_CS"/>
</dbReference>
<organism evidence="8 9">
    <name type="scientific">Vibrio agarilyticus</name>
    <dbReference type="NCBI Taxonomy" id="2726741"/>
    <lineage>
        <taxon>Bacteria</taxon>
        <taxon>Pseudomonadati</taxon>
        <taxon>Pseudomonadota</taxon>
        <taxon>Gammaproteobacteria</taxon>
        <taxon>Vibrionales</taxon>
        <taxon>Vibrionaceae</taxon>
        <taxon>Vibrio</taxon>
    </lineage>
</organism>
<dbReference type="EMBL" id="JABAIK010000004">
    <property type="protein sequence ID" value="NLS12257.1"/>
    <property type="molecule type" value="Genomic_DNA"/>
</dbReference>
<keyword evidence="9" id="KW-1185">Reference proteome</keyword>
<dbReference type="InterPro" id="IPR029063">
    <property type="entry name" value="SAM-dependent_MTases_sf"/>
</dbReference>
<reference evidence="8 9" key="1">
    <citation type="submission" date="2020-04" db="EMBL/GenBank/DDBJ databases">
        <title>Vibrio sp. SM6, a novel species isolated from seawater.</title>
        <authorList>
            <person name="Wang X."/>
        </authorList>
    </citation>
    <scope>NUCLEOTIDE SEQUENCE [LARGE SCALE GENOMIC DNA]</scope>
    <source>
        <strain evidence="8 9">SM6</strain>
    </source>
</reference>
<dbReference type="PANTHER" id="PTHR47739">
    <property type="entry name" value="TRNA1(VAL) (ADENINE(37)-N6)-METHYLTRANSFERASE"/>
    <property type="match status" value="1"/>
</dbReference>
<keyword evidence="4 6" id="KW-0949">S-adenosyl-L-methionine</keyword>
<dbReference type="SUPFAM" id="SSF53335">
    <property type="entry name" value="S-adenosyl-L-methionine-dependent methyltransferases"/>
    <property type="match status" value="1"/>
</dbReference>
<feature type="domain" description="Methyltransferase small" evidence="7">
    <location>
        <begin position="36"/>
        <end position="141"/>
    </location>
</feature>
<evidence type="ECO:0000256" key="5">
    <source>
        <dbReference type="ARBA" id="ARBA00022694"/>
    </source>
</evidence>
<evidence type="ECO:0000313" key="8">
    <source>
        <dbReference type="EMBL" id="NLS12257.1"/>
    </source>
</evidence>
<name>A0A7X8TPG6_9VIBR</name>
<dbReference type="GO" id="GO:0008033">
    <property type="term" value="P:tRNA processing"/>
    <property type="evidence" value="ECO:0007669"/>
    <property type="project" value="UniProtKB-UniRule"/>
</dbReference>
<dbReference type="GO" id="GO:0016430">
    <property type="term" value="F:tRNA (adenine-N6)-methyltransferase activity"/>
    <property type="evidence" value="ECO:0007669"/>
    <property type="project" value="UniProtKB-UniRule"/>
</dbReference>
<dbReference type="InterPro" id="IPR022882">
    <property type="entry name" value="tRNA_adenine-N6_MeTrfase"/>
</dbReference>
<dbReference type="GO" id="GO:0005737">
    <property type="term" value="C:cytoplasm"/>
    <property type="evidence" value="ECO:0007669"/>
    <property type="project" value="UniProtKB-SubCell"/>
</dbReference>
<dbReference type="Proteomes" id="UP000535589">
    <property type="component" value="Unassembled WGS sequence"/>
</dbReference>
<gene>
    <name evidence="8" type="ORF">HGP28_05020</name>
</gene>
<dbReference type="PROSITE" id="PS00092">
    <property type="entry name" value="N6_MTASE"/>
    <property type="match status" value="1"/>
</dbReference>
<dbReference type="HAMAP" id="MF_01872">
    <property type="entry name" value="tRNA_methyltr_YfiC"/>
    <property type="match status" value="1"/>
</dbReference>
<evidence type="ECO:0000256" key="6">
    <source>
        <dbReference type="HAMAP-Rule" id="MF_01872"/>
    </source>
</evidence>
<comment type="similarity">
    <text evidence="6">Belongs to the methyltransferase superfamily. tRNA (adenine-N(6)-)-methyltransferase family.</text>
</comment>
<comment type="catalytic activity">
    <reaction evidence="6">
        <text>adenosine(37) in tRNA1(Val) + S-adenosyl-L-methionine = N(6)-methyladenosine(37) in tRNA1(Val) + S-adenosyl-L-homocysteine + H(+)</text>
        <dbReference type="Rhea" id="RHEA:43160"/>
        <dbReference type="Rhea" id="RHEA-COMP:10369"/>
        <dbReference type="Rhea" id="RHEA-COMP:10370"/>
        <dbReference type="ChEBI" id="CHEBI:15378"/>
        <dbReference type="ChEBI" id="CHEBI:57856"/>
        <dbReference type="ChEBI" id="CHEBI:59789"/>
        <dbReference type="ChEBI" id="CHEBI:74411"/>
        <dbReference type="ChEBI" id="CHEBI:74449"/>
        <dbReference type="EC" id="2.1.1.223"/>
    </reaction>
</comment>
<dbReference type="GO" id="GO:0003676">
    <property type="term" value="F:nucleic acid binding"/>
    <property type="evidence" value="ECO:0007669"/>
    <property type="project" value="InterPro"/>
</dbReference>
<dbReference type="GO" id="GO:0032259">
    <property type="term" value="P:methylation"/>
    <property type="evidence" value="ECO:0007669"/>
    <property type="project" value="UniProtKB-KW"/>
</dbReference>
<comment type="function">
    <text evidence="6">Specifically methylates the adenine in position 37 of tRNA(1)(Val) (anticodon cmo5UAC).</text>
</comment>
<evidence type="ECO:0000256" key="4">
    <source>
        <dbReference type="ARBA" id="ARBA00022691"/>
    </source>
</evidence>
<evidence type="ECO:0000256" key="3">
    <source>
        <dbReference type="ARBA" id="ARBA00022679"/>
    </source>
</evidence>
<comment type="caution">
    <text evidence="8">The sequence shown here is derived from an EMBL/GenBank/DDBJ whole genome shotgun (WGS) entry which is preliminary data.</text>
</comment>
<evidence type="ECO:0000259" key="7">
    <source>
        <dbReference type="Pfam" id="PF05175"/>
    </source>
</evidence>
<dbReference type="Pfam" id="PF05175">
    <property type="entry name" value="MTS"/>
    <property type="match status" value="1"/>
</dbReference>
<dbReference type="AlphaFoldDB" id="A0A7X8TPG6"/>
<evidence type="ECO:0000313" key="9">
    <source>
        <dbReference type="Proteomes" id="UP000535589"/>
    </source>
</evidence>
<keyword evidence="3 6" id="KW-0808">Transferase</keyword>
<keyword evidence="2 6" id="KW-0489">Methyltransferase</keyword>
<protein>
    <recommendedName>
        <fullName evidence="6">tRNA1(Val) (adenine(37)-N6)-methyltransferase</fullName>
        <ecNumber evidence="6">2.1.1.223</ecNumber>
    </recommendedName>
    <alternativeName>
        <fullName evidence="6">tRNA m6A37 methyltransferase</fullName>
    </alternativeName>
</protein>
<dbReference type="InterPro" id="IPR050210">
    <property type="entry name" value="tRNA_Adenine-N(6)_MTase"/>
</dbReference>
<dbReference type="PANTHER" id="PTHR47739:SF1">
    <property type="entry name" value="TRNA1(VAL) (ADENINE(37)-N6)-METHYLTRANSFERASE"/>
    <property type="match status" value="1"/>
</dbReference>
<dbReference type="EC" id="2.1.1.223" evidence="6"/>